<gene>
    <name evidence="11" type="ORF">SELMODRAFT_445464</name>
</gene>
<dbReference type="Gramene" id="EFJ15688">
    <property type="protein sequence ID" value="EFJ15688"/>
    <property type="gene ID" value="SELMODRAFT_445464"/>
</dbReference>
<dbReference type="Pfam" id="PF20985">
    <property type="entry name" value="Legum_prodom"/>
    <property type="match status" value="1"/>
</dbReference>
<dbReference type="GO" id="GO:0006624">
    <property type="term" value="P:vacuolar protein processing"/>
    <property type="evidence" value="ECO:0000318"/>
    <property type="project" value="GO_Central"/>
</dbReference>
<dbReference type="PIRSF" id="PIRSF500139">
    <property type="entry name" value="AE"/>
    <property type="match status" value="1"/>
</dbReference>
<dbReference type="HOGENOM" id="CLU_024160_0_0_1"/>
<accession>D8SIV4</accession>
<dbReference type="InParanoid" id="D8SIV4"/>
<dbReference type="InterPro" id="IPR046427">
    <property type="entry name" value="Legumain_prodom_sf"/>
</dbReference>
<dbReference type="Proteomes" id="UP000001514">
    <property type="component" value="Unassembled WGS sequence"/>
</dbReference>
<evidence type="ECO:0000313" key="11">
    <source>
        <dbReference type="EMBL" id="EFJ15688.1"/>
    </source>
</evidence>
<feature type="chain" id="PRO_5003122760" description="Legumain prodomain domain-containing protein" evidence="9">
    <location>
        <begin position="22"/>
        <end position="498"/>
    </location>
</feature>
<proteinExistence type="inferred from homology"/>
<dbReference type="PIRSF" id="PIRSF019663">
    <property type="entry name" value="Legumain"/>
    <property type="match status" value="1"/>
</dbReference>
<dbReference type="GO" id="GO:0005773">
    <property type="term" value="C:vacuole"/>
    <property type="evidence" value="ECO:0007669"/>
    <property type="project" value="GOC"/>
</dbReference>
<evidence type="ECO:0000256" key="4">
    <source>
        <dbReference type="ARBA" id="ARBA00022801"/>
    </source>
</evidence>
<feature type="domain" description="Legumain prodomain" evidence="10">
    <location>
        <begin position="383"/>
        <end position="478"/>
    </location>
</feature>
<dbReference type="FunFam" id="1.10.132.130:FF:000001">
    <property type="entry name" value="Vacuolar-processing enzyme beta-isozyme"/>
    <property type="match status" value="1"/>
</dbReference>
<comment type="similarity">
    <text evidence="1">Belongs to the peptidase C13 family.</text>
</comment>
<evidence type="ECO:0000259" key="10">
    <source>
        <dbReference type="Pfam" id="PF20985"/>
    </source>
</evidence>
<dbReference type="CDD" id="cd21115">
    <property type="entry name" value="legumain_C"/>
    <property type="match status" value="1"/>
</dbReference>
<keyword evidence="6" id="KW-1015">Disulfide bond</keyword>
<dbReference type="InterPro" id="IPR043577">
    <property type="entry name" value="AE"/>
</dbReference>
<feature type="signal peptide" evidence="9">
    <location>
        <begin position="1"/>
        <end position="21"/>
    </location>
</feature>
<dbReference type="Gene3D" id="1.10.132.130">
    <property type="match status" value="1"/>
</dbReference>
<keyword evidence="12" id="KW-1185">Reference proteome</keyword>
<dbReference type="FunCoup" id="D8SIV4">
    <property type="interactions" value="508"/>
</dbReference>
<keyword evidence="5" id="KW-0788">Thiol protease</keyword>
<evidence type="ECO:0000256" key="8">
    <source>
        <dbReference type="PIRSR" id="PIRSR019663-1"/>
    </source>
</evidence>
<keyword evidence="2" id="KW-0645">Protease</keyword>
<evidence type="ECO:0000313" key="12">
    <source>
        <dbReference type="Proteomes" id="UP000001514"/>
    </source>
</evidence>
<sequence>MGRFRLECVLWLLILTQQACAARKFEWKRDSSASDEFLEDQSPRGTRWAVLIAGSAGYWNYRHQADVCHAYQLLRRGGMREENIVVFMYDDIANNFANPRPGVMINHPNGDNVYEGVPNDYTGDQVTVNNFLAVLRGDKEALQGGSGKVVESGPNDHIFVFYSDHGGPGVLGMPVTPYLYAVDLVTTLKDMHDNNKYKEMVLYIEACESGSIFEGLLPKNLNIFVTTASNAVESSWGTYCPGMEPSPPPEYDTCIGDLYSVAWMEDSEVHNLDHERLKDQYNTVKARTSDANTYRMGSHVMKYGDTNMDKERLSLYLGFDPANANLTSYSAKAVELLPVGLKLFLQDKPASSIGQRDADLLHFWQKYKNSKENSLEKSKALQEFLDVIGRRTQIDRSVELVGSVLLGSESASQILNSVRPEGHPLVDNWDCLKEMVRVFEAKCGPLGQYGMKHMRAFANLCNAGVDPERMKSAAGATCGGISYVDGHDTGCDASHSSF</sequence>
<protein>
    <recommendedName>
        <fullName evidence="10">Legumain prodomain domain-containing protein</fullName>
    </recommendedName>
</protein>
<evidence type="ECO:0000256" key="7">
    <source>
        <dbReference type="ARBA" id="ARBA00023180"/>
    </source>
</evidence>
<dbReference type="KEGG" id="smo:SELMODRAFT_445464"/>
<evidence type="ECO:0000256" key="9">
    <source>
        <dbReference type="SAM" id="SignalP"/>
    </source>
</evidence>
<dbReference type="EMBL" id="GL377622">
    <property type="protein sequence ID" value="EFJ15688.1"/>
    <property type="molecule type" value="Genomic_DNA"/>
</dbReference>
<keyword evidence="7" id="KW-0325">Glycoprotein</keyword>
<dbReference type="PRINTS" id="PR00776">
    <property type="entry name" value="HEMOGLOBNASE"/>
</dbReference>
<evidence type="ECO:0000256" key="1">
    <source>
        <dbReference type="ARBA" id="ARBA00009941"/>
    </source>
</evidence>
<dbReference type="AlphaFoldDB" id="D8SIV4"/>
<dbReference type="GO" id="GO:0004197">
    <property type="term" value="F:cysteine-type endopeptidase activity"/>
    <property type="evidence" value="ECO:0000318"/>
    <property type="project" value="GO_Central"/>
</dbReference>
<dbReference type="GO" id="GO:0051603">
    <property type="term" value="P:proteolysis involved in protein catabolic process"/>
    <property type="evidence" value="ECO:0000318"/>
    <property type="project" value="GO_Central"/>
</dbReference>
<dbReference type="FunFam" id="3.40.50.1460:FF:000005">
    <property type="entry name" value="Vacuolar-processing enzyme beta-isozyme"/>
    <property type="match status" value="1"/>
</dbReference>
<dbReference type="OrthoDB" id="192611at2759"/>
<dbReference type="STRING" id="88036.D8SIV4"/>
<feature type="active site" description="Nucleophile" evidence="8">
    <location>
        <position position="207"/>
    </location>
</feature>
<organism evidence="12">
    <name type="scientific">Selaginella moellendorffii</name>
    <name type="common">Spikemoss</name>
    <dbReference type="NCBI Taxonomy" id="88036"/>
    <lineage>
        <taxon>Eukaryota</taxon>
        <taxon>Viridiplantae</taxon>
        <taxon>Streptophyta</taxon>
        <taxon>Embryophyta</taxon>
        <taxon>Tracheophyta</taxon>
        <taxon>Lycopodiopsida</taxon>
        <taxon>Selaginellales</taxon>
        <taxon>Selaginellaceae</taxon>
        <taxon>Selaginella</taxon>
    </lineage>
</organism>
<evidence type="ECO:0000256" key="3">
    <source>
        <dbReference type="ARBA" id="ARBA00022729"/>
    </source>
</evidence>
<dbReference type="InterPro" id="IPR001096">
    <property type="entry name" value="Peptidase_C13"/>
</dbReference>
<dbReference type="PANTHER" id="PTHR12000:SF42">
    <property type="entry name" value="LEGUMAIN"/>
    <property type="match status" value="1"/>
</dbReference>
<dbReference type="Gene3D" id="3.40.50.1460">
    <property type="match status" value="1"/>
</dbReference>
<dbReference type="OMA" id="DLLYMWQ"/>
<evidence type="ECO:0000256" key="5">
    <source>
        <dbReference type="ARBA" id="ARBA00022807"/>
    </source>
</evidence>
<dbReference type="Pfam" id="PF01650">
    <property type="entry name" value="Peptidase_C13"/>
    <property type="match status" value="1"/>
</dbReference>
<dbReference type="InterPro" id="IPR048501">
    <property type="entry name" value="Legum_prodom"/>
</dbReference>
<name>D8SIV4_SELML</name>
<keyword evidence="4" id="KW-0378">Hydrolase</keyword>
<evidence type="ECO:0000256" key="6">
    <source>
        <dbReference type="ARBA" id="ARBA00023157"/>
    </source>
</evidence>
<keyword evidence="3 9" id="KW-0732">Signal</keyword>
<dbReference type="PANTHER" id="PTHR12000">
    <property type="entry name" value="HEMOGLOBINASE FAMILY MEMBER"/>
    <property type="match status" value="1"/>
</dbReference>
<dbReference type="eggNOG" id="KOG1348">
    <property type="taxonomic scope" value="Eukaryota"/>
</dbReference>
<reference evidence="11 12" key="1">
    <citation type="journal article" date="2011" name="Science">
        <title>The Selaginella genome identifies genetic changes associated with the evolution of vascular plants.</title>
        <authorList>
            <person name="Banks J.A."/>
            <person name="Nishiyama T."/>
            <person name="Hasebe M."/>
            <person name="Bowman J.L."/>
            <person name="Gribskov M."/>
            <person name="dePamphilis C."/>
            <person name="Albert V.A."/>
            <person name="Aono N."/>
            <person name="Aoyama T."/>
            <person name="Ambrose B.A."/>
            <person name="Ashton N.W."/>
            <person name="Axtell M.J."/>
            <person name="Barker E."/>
            <person name="Barker M.S."/>
            <person name="Bennetzen J.L."/>
            <person name="Bonawitz N.D."/>
            <person name="Chapple C."/>
            <person name="Cheng C."/>
            <person name="Correa L.G."/>
            <person name="Dacre M."/>
            <person name="DeBarry J."/>
            <person name="Dreyer I."/>
            <person name="Elias M."/>
            <person name="Engstrom E.M."/>
            <person name="Estelle M."/>
            <person name="Feng L."/>
            <person name="Finet C."/>
            <person name="Floyd S.K."/>
            <person name="Frommer W.B."/>
            <person name="Fujita T."/>
            <person name="Gramzow L."/>
            <person name="Gutensohn M."/>
            <person name="Harholt J."/>
            <person name="Hattori M."/>
            <person name="Heyl A."/>
            <person name="Hirai T."/>
            <person name="Hiwatashi Y."/>
            <person name="Ishikawa M."/>
            <person name="Iwata M."/>
            <person name="Karol K.G."/>
            <person name="Koehler B."/>
            <person name="Kolukisaoglu U."/>
            <person name="Kubo M."/>
            <person name="Kurata T."/>
            <person name="Lalonde S."/>
            <person name="Li K."/>
            <person name="Li Y."/>
            <person name="Litt A."/>
            <person name="Lyons E."/>
            <person name="Manning G."/>
            <person name="Maruyama T."/>
            <person name="Michael T.P."/>
            <person name="Mikami K."/>
            <person name="Miyazaki S."/>
            <person name="Morinaga S."/>
            <person name="Murata T."/>
            <person name="Mueller-Roeber B."/>
            <person name="Nelson D.R."/>
            <person name="Obara M."/>
            <person name="Oguri Y."/>
            <person name="Olmstead R.G."/>
            <person name="Onodera N."/>
            <person name="Petersen B.L."/>
            <person name="Pils B."/>
            <person name="Prigge M."/>
            <person name="Rensing S.A."/>
            <person name="Riano-Pachon D.M."/>
            <person name="Roberts A.W."/>
            <person name="Sato Y."/>
            <person name="Scheller H.V."/>
            <person name="Schulz B."/>
            <person name="Schulz C."/>
            <person name="Shakirov E.V."/>
            <person name="Shibagaki N."/>
            <person name="Shinohara N."/>
            <person name="Shippen D.E."/>
            <person name="Soerensen I."/>
            <person name="Sotooka R."/>
            <person name="Sugimoto N."/>
            <person name="Sugita M."/>
            <person name="Sumikawa N."/>
            <person name="Tanurdzic M."/>
            <person name="Theissen G."/>
            <person name="Ulvskov P."/>
            <person name="Wakazuki S."/>
            <person name="Weng J.K."/>
            <person name="Willats W.W."/>
            <person name="Wipf D."/>
            <person name="Wolf P.G."/>
            <person name="Yang L."/>
            <person name="Zimmer A.D."/>
            <person name="Zhu Q."/>
            <person name="Mitros T."/>
            <person name="Hellsten U."/>
            <person name="Loque D."/>
            <person name="Otillar R."/>
            <person name="Salamov A."/>
            <person name="Schmutz J."/>
            <person name="Shapiro H."/>
            <person name="Lindquist E."/>
            <person name="Lucas S."/>
            <person name="Rokhsar D."/>
            <person name="Grigoriev I.V."/>
        </authorList>
    </citation>
    <scope>NUCLEOTIDE SEQUENCE [LARGE SCALE GENOMIC DNA]</scope>
</reference>
<evidence type="ECO:0000256" key="2">
    <source>
        <dbReference type="ARBA" id="ARBA00022670"/>
    </source>
</evidence>
<feature type="active site" evidence="8">
    <location>
        <position position="165"/>
    </location>
</feature>